<dbReference type="Proteomes" id="UP000289738">
    <property type="component" value="Chromosome B04"/>
</dbReference>
<organism evidence="3 4">
    <name type="scientific">Arachis hypogaea</name>
    <name type="common">Peanut</name>
    <dbReference type="NCBI Taxonomy" id="3818"/>
    <lineage>
        <taxon>Eukaryota</taxon>
        <taxon>Viridiplantae</taxon>
        <taxon>Streptophyta</taxon>
        <taxon>Embryophyta</taxon>
        <taxon>Tracheophyta</taxon>
        <taxon>Spermatophyta</taxon>
        <taxon>Magnoliopsida</taxon>
        <taxon>eudicotyledons</taxon>
        <taxon>Gunneridae</taxon>
        <taxon>Pentapetalae</taxon>
        <taxon>rosids</taxon>
        <taxon>fabids</taxon>
        <taxon>Fabales</taxon>
        <taxon>Fabaceae</taxon>
        <taxon>Papilionoideae</taxon>
        <taxon>50 kb inversion clade</taxon>
        <taxon>dalbergioids sensu lato</taxon>
        <taxon>Dalbergieae</taxon>
        <taxon>Pterocarpus clade</taxon>
        <taxon>Arachis</taxon>
    </lineage>
</organism>
<evidence type="ECO:0000313" key="4">
    <source>
        <dbReference type="Proteomes" id="UP000289738"/>
    </source>
</evidence>
<sequence>MKRTLAAEPPSPVERSRRTHRSTRTHCSPRRTHSHRISSSLFEPPLSLFAGVAPSPLSSPSLSFLFVAVKTVKKLLGRFGESIISFDGKVSVNSLLHIQRYSYVNVYMKWKKDSYYDSIEDIHQSILLKPIIALKNCIARDPNECIPISDVSKRGLQLDVPMKVARFMRQYPSIFEEFTGPQYNLPWFRLTPEAAEIDKDEKRVYKDCREDLQSRLKKMILMTRENVLPLKIIQGMQWYLGLPEDFLQYPERNLDDSFKFVEMEGGLKALAVERREKIFSVMEENVMKKGFIFGGTMEAIEFPLFPSKGLRLRTKIQNWLDEFQKLPYISPYDDFSNLDPNSDIAEKRLIGVLHELLSLFVEHSAERKKLFCLKKYFGLPQKMHRAFERHPHMFYLSFRNNTCSVILKEAYSFDRSAFQKHPLLGVRKKYIKLMKKSQVILKNRRVNNRFSKSSSKQDLDSDNVDKEEHEIAACSAEQVV</sequence>
<evidence type="ECO:0000259" key="2">
    <source>
        <dbReference type="Pfam" id="PF11955"/>
    </source>
</evidence>
<feature type="domain" description="PORR" evidence="2">
    <location>
        <begin position="111"/>
        <end position="438"/>
    </location>
</feature>
<dbReference type="InterPro" id="IPR045040">
    <property type="entry name" value="PORR_fam"/>
</dbReference>
<dbReference type="EMBL" id="SDMP01000014">
    <property type="protein sequence ID" value="RYR12424.1"/>
    <property type="molecule type" value="Genomic_DNA"/>
</dbReference>
<dbReference type="AlphaFoldDB" id="A0A444ZE40"/>
<accession>A0A444ZE40</accession>
<name>A0A444ZE40_ARAHY</name>
<dbReference type="STRING" id="3818.A0A444ZE40"/>
<gene>
    <name evidence="3" type="ORF">Ahy_B04g069969</name>
</gene>
<dbReference type="InterPro" id="IPR021099">
    <property type="entry name" value="PORR_domain"/>
</dbReference>
<evidence type="ECO:0000313" key="3">
    <source>
        <dbReference type="EMBL" id="RYR12424.1"/>
    </source>
</evidence>
<protein>
    <recommendedName>
        <fullName evidence="2">PORR domain-containing protein</fullName>
    </recommendedName>
</protein>
<feature type="region of interest" description="Disordered" evidence="1">
    <location>
        <begin position="1"/>
        <end position="38"/>
    </location>
</feature>
<dbReference type="GO" id="GO:0003723">
    <property type="term" value="F:RNA binding"/>
    <property type="evidence" value="ECO:0007669"/>
    <property type="project" value="InterPro"/>
</dbReference>
<dbReference type="Pfam" id="PF11955">
    <property type="entry name" value="PORR"/>
    <property type="match status" value="1"/>
</dbReference>
<dbReference type="PANTHER" id="PTHR31476">
    <property type="entry name" value="PROTEIN WHAT'S THIS FACTOR 1 HOMOLOG, CHLOROPLASTIC"/>
    <property type="match status" value="1"/>
</dbReference>
<comment type="caution">
    <text evidence="3">The sequence shown here is derived from an EMBL/GenBank/DDBJ whole genome shotgun (WGS) entry which is preliminary data.</text>
</comment>
<feature type="compositionally biased region" description="Basic residues" evidence="1">
    <location>
        <begin position="17"/>
        <end position="36"/>
    </location>
</feature>
<dbReference type="PANTHER" id="PTHR31476:SF13">
    <property type="entry name" value="PROTEIN WHAT'S THIS FACTOR 9, MITOCHONDRIAL"/>
    <property type="match status" value="1"/>
</dbReference>
<reference evidence="3 4" key="1">
    <citation type="submission" date="2019-01" db="EMBL/GenBank/DDBJ databases">
        <title>Sequencing of cultivated peanut Arachis hypogaea provides insights into genome evolution and oil improvement.</title>
        <authorList>
            <person name="Chen X."/>
        </authorList>
    </citation>
    <scope>NUCLEOTIDE SEQUENCE [LARGE SCALE GENOMIC DNA]</scope>
    <source>
        <strain evidence="4">cv. Fuhuasheng</strain>
        <tissue evidence="3">Leaves</tissue>
    </source>
</reference>
<keyword evidence="4" id="KW-1185">Reference proteome</keyword>
<proteinExistence type="predicted"/>
<evidence type="ECO:0000256" key="1">
    <source>
        <dbReference type="SAM" id="MobiDB-lite"/>
    </source>
</evidence>